<dbReference type="OrthoDB" id="1114593at2"/>
<keyword evidence="2" id="KW-1185">Reference proteome</keyword>
<evidence type="ECO:0000313" key="2">
    <source>
        <dbReference type="Proteomes" id="UP000199642"/>
    </source>
</evidence>
<evidence type="ECO:0000313" key="1">
    <source>
        <dbReference type="EMBL" id="SFG01611.1"/>
    </source>
</evidence>
<gene>
    <name evidence="1" type="ORF">SAMN04487988_10140</name>
</gene>
<dbReference type="EMBL" id="FOPC01000001">
    <property type="protein sequence ID" value="SFG01611.1"/>
    <property type="molecule type" value="Genomic_DNA"/>
</dbReference>
<dbReference type="AlphaFoldDB" id="A0A1I2NJY2"/>
<accession>A0A1I2NJY2</accession>
<dbReference type="STRING" id="435880.SAMN04487988_10140"/>
<reference evidence="2" key="1">
    <citation type="submission" date="2016-10" db="EMBL/GenBank/DDBJ databases">
        <authorList>
            <person name="Varghese N."/>
            <person name="Submissions S."/>
        </authorList>
    </citation>
    <scope>NUCLEOTIDE SEQUENCE [LARGE SCALE GENOMIC DNA]</scope>
    <source>
        <strain evidence="2">DSM 19315</strain>
    </source>
</reference>
<proteinExistence type="predicted"/>
<organism evidence="1 2">
    <name type="scientific">Algoriphagus hitonicola</name>
    <dbReference type="NCBI Taxonomy" id="435880"/>
    <lineage>
        <taxon>Bacteria</taxon>
        <taxon>Pseudomonadati</taxon>
        <taxon>Bacteroidota</taxon>
        <taxon>Cytophagia</taxon>
        <taxon>Cytophagales</taxon>
        <taxon>Cyclobacteriaceae</taxon>
        <taxon>Algoriphagus</taxon>
    </lineage>
</organism>
<dbReference type="RefSeq" id="WP_092788232.1">
    <property type="nucleotide sequence ID" value="NZ_FOPC01000001.1"/>
</dbReference>
<name>A0A1I2NJY2_9BACT</name>
<sequence>MKEGQFIPGIYNWCDRWCERCQYTPRCRVYEKEESRKQANPDQDVWGTISDSFQEALQLLHKAADEMGISLELNQEESDRIMAEEKALDQEVEKLPLHFLADEYLDQGKDWIESKATKDYLLHLQSQVEIGTLQEKDVEQMIKILDECLEVIQWYLFFVAVKIGRALREKIEGFWDDYPVEERGDLGTAKIAMIAIERSLVAWAKIYQLIPDDDQILHLLAKLEKMRRLLKEEFPDYSKFKRPGFDDN</sequence>
<dbReference type="Proteomes" id="UP000199642">
    <property type="component" value="Unassembled WGS sequence"/>
</dbReference>
<protein>
    <submittedName>
        <fullName evidence="1">Uncharacterized protein</fullName>
    </submittedName>
</protein>